<proteinExistence type="predicted"/>
<comment type="caution">
    <text evidence="2">The sequence shown here is derived from an EMBL/GenBank/DDBJ whole genome shotgun (WGS) entry which is preliminary data.</text>
</comment>
<feature type="compositionally biased region" description="Basic and acidic residues" evidence="1">
    <location>
        <begin position="31"/>
        <end position="47"/>
    </location>
</feature>
<dbReference type="AlphaFoldDB" id="A0A940MEI2"/>
<protein>
    <submittedName>
        <fullName evidence="2">Uncharacterized protein</fullName>
    </submittedName>
</protein>
<evidence type="ECO:0000256" key="1">
    <source>
        <dbReference type="SAM" id="MobiDB-lite"/>
    </source>
</evidence>
<feature type="compositionally biased region" description="Basic residues" evidence="1">
    <location>
        <begin position="54"/>
        <end position="64"/>
    </location>
</feature>
<feature type="compositionally biased region" description="Low complexity" evidence="1">
    <location>
        <begin position="65"/>
        <end position="87"/>
    </location>
</feature>
<name>A0A940MEI2_9ACTN</name>
<dbReference type="RefSeq" id="WP_209345034.1">
    <property type="nucleotide sequence ID" value="NZ_JAGIQL010000206.1"/>
</dbReference>
<sequence>MTTESTGFPSPAGAPRSAGQTTGRVTIAAPPRERARDHTPRGFEPFDRLAAPARVRRPARRTLPTRRTAIAASTPATSAASSGSVRR</sequence>
<organism evidence="2 3">
    <name type="scientific">Streptomyces montanisoli</name>
    <dbReference type="NCBI Taxonomy" id="2798581"/>
    <lineage>
        <taxon>Bacteria</taxon>
        <taxon>Bacillati</taxon>
        <taxon>Actinomycetota</taxon>
        <taxon>Actinomycetes</taxon>
        <taxon>Kitasatosporales</taxon>
        <taxon>Streptomycetaceae</taxon>
        <taxon>Streptomyces</taxon>
    </lineage>
</organism>
<reference evidence="2" key="1">
    <citation type="submission" date="2021-03" db="EMBL/GenBank/DDBJ databases">
        <title>Whole genome sequence of Streptomyces bomunensis MMS17-BM035.</title>
        <authorList>
            <person name="Lee J.H."/>
        </authorList>
    </citation>
    <scope>NUCLEOTIDE SEQUENCE</scope>
    <source>
        <strain evidence="2">MMS17-BM035</strain>
    </source>
</reference>
<dbReference type="EMBL" id="JAGIQL010000206">
    <property type="protein sequence ID" value="MBP0461594.1"/>
    <property type="molecule type" value="Genomic_DNA"/>
</dbReference>
<dbReference type="Proteomes" id="UP000670475">
    <property type="component" value="Unassembled WGS sequence"/>
</dbReference>
<feature type="non-terminal residue" evidence="2">
    <location>
        <position position="87"/>
    </location>
</feature>
<keyword evidence="3" id="KW-1185">Reference proteome</keyword>
<feature type="region of interest" description="Disordered" evidence="1">
    <location>
        <begin position="1"/>
        <end position="87"/>
    </location>
</feature>
<gene>
    <name evidence="2" type="ORF">JFN87_29665</name>
</gene>
<evidence type="ECO:0000313" key="3">
    <source>
        <dbReference type="Proteomes" id="UP000670475"/>
    </source>
</evidence>
<accession>A0A940MEI2</accession>
<evidence type="ECO:0000313" key="2">
    <source>
        <dbReference type="EMBL" id="MBP0461594.1"/>
    </source>
</evidence>